<protein>
    <recommendedName>
        <fullName evidence="5">Methyl-accepting transducer domain-containing protein</fullName>
    </recommendedName>
</protein>
<gene>
    <name evidence="6" type="ORF">C1H71_15460</name>
</gene>
<dbReference type="KEGG" id="ifl:C1H71_15460"/>
<name>A0A7G3GCM7_9NEIS</name>
<dbReference type="Pfam" id="PF00015">
    <property type="entry name" value="MCPsignal"/>
    <property type="match status" value="1"/>
</dbReference>
<keyword evidence="4" id="KW-0812">Transmembrane</keyword>
<dbReference type="InterPro" id="IPR004089">
    <property type="entry name" value="MCPsignal_dom"/>
</dbReference>
<dbReference type="GO" id="GO:0006935">
    <property type="term" value="P:chemotaxis"/>
    <property type="evidence" value="ECO:0007669"/>
    <property type="project" value="InterPro"/>
</dbReference>
<dbReference type="PANTHER" id="PTHR32089">
    <property type="entry name" value="METHYL-ACCEPTING CHEMOTAXIS PROTEIN MCPB"/>
    <property type="match status" value="1"/>
</dbReference>
<dbReference type="Proteomes" id="UP000515917">
    <property type="component" value="Chromosome"/>
</dbReference>
<feature type="transmembrane region" description="Helical" evidence="4">
    <location>
        <begin position="31"/>
        <end position="51"/>
    </location>
</feature>
<comment type="similarity">
    <text evidence="2">Belongs to the methyl-accepting chemotaxis (MCP) protein family.</text>
</comment>
<keyword evidence="4" id="KW-1133">Transmembrane helix</keyword>
<dbReference type="PANTHER" id="PTHR32089:SF41">
    <property type="entry name" value="METHYL-ACCEPTING CHEMOTAXIS PROTEIN"/>
    <property type="match status" value="1"/>
</dbReference>
<evidence type="ECO:0000256" key="3">
    <source>
        <dbReference type="PROSITE-ProRule" id="PRU00284"/>
    </source>
</evidence>
<dbReference type="PROSITE" id="PS50111">
    <property type="entry name" value="CHEMOTAXIS_TRANSDUC_2"/>
    <property type="match status" value="1"/>
</dbReference>
<proteinExistence type="inferred from homology"/>
<dbReference type="GO" id="GO:0007165">
    <property type="term" value="P:signal transduction"/>
    <property type="evidence" value="ECO:0007669"/>
    <property type="project" value="UniProtKB-KW"/>
</dbReference>
<dbReference type="PRINTS" id="PR00260">
    <property type="entry name" value="CHEMTRNSDUCR"/>
</dbReference>
<dbReference type="GO" id="GO:0004888">
    <property type="term" value="F:transmembrane signaling receptor activity"/>
    <property type="evidence" value="ECO:0007669"/>
    <property type="project" value="InterPro"/>
</dbReference>
<dbReference type="SUPFAM" id="SSF58104">
    <property type="entry name" value="Methyl-accepting chemotaxis protein (MCP) signaling domain"/>
    <property type="match status" value="1"/>
</dbReference>
<sequence>MLKKNLSILFCFAFFVSFLFFFIMWLNASAWLLLICGLLAAWCPILILLFFNKESVVDLGDTQFTDLLQMGGSLQAQSDMAFFSVAQLQLADDEVKRAADIFEDAIPALLDGFVQIADQSRLQKEMAESLFLHSKKDGGVGFESFVSETRSILSTFVESIVSTSYTAMGLVEQMEQVGEGIVEVLGVLNEIESIAKQTNLLALNAAIEAARAGEAGRGFAVVADEVRALSTRTNHFSRQIRVNIKQIHESVSIADGAIMRLASQDMSKSMQSKVQIESTMTKIGEMNKNVEAVVSELAVIAAQVELGVANAVRGLQFQDLVNQLLLHAKGRVEAQAEMQEALGLIYGYIANDKNPMRAWKEKVTEFQTLGERSVQVADSMHKNPVAQGNMSSGDVDLF</sequence>
<keyword evidence="1 3" id="KW-0807">Transducer</keyword>
<dbReference type="EMBL" id="CP025781">
    <property type="protein sequence ID" value="QBC44792.1"/>
    <property type="molecule type" value="Genomic_DNA"/>
</dbReference>
<feature type="transmembrane region" description="Helical" evidence="4">
    <location>
        <begin position="7"/>
        <end position="25"/>
    </location>
</feature>
<evidence type="ECO:0000313" key="7">
    <source>
        <dbReference type="Proteomes" id="UP000515917"/>
    </source>
</evidence>
<dbReference type="InterPro" id="IPR004090">
    <property type="entry name" value="Chemotax_Me-accpt_rcpt"/>
</dbReference>
<feature type="domain" description="Methyl-accepting transducer" evidence="5">
    <location>
        <begin position="146"/>
        <end position="252"/>
    </location>
</feature>
<dbReference type="Gene3D" id="1.10.287.950">
    <property type="entry name" value="Methyl-accepting chemotaxis protein"/>
    <property type="match status" value="1"/>
</dbReference>
<evidence type="ECO:0000256" key="1">
    <source>
        <dbReference type="ARBA" id="ARBA00023224"/>
    </source>
</evidence>
<dbReference type="GO" id="GO:0016020">
    <property type="term" value="C:membrane"/>
    <property type="evidence" value="ECO:0007669"/>
    <property type="project" value="InterPro"/>
</dbReference>
<accession>A0A7G3GCM7</accession>
<evidence type="ECO:0000259" key="5">
    <source>
        <dbReference type="PROSITE" id="PS50111"/>
    </source>
</evidence>
<keyword evidence="4" id="KW-0472">Membrane</keyword>
<keyword evidence="7" id="KW-1185">Reference proteome</keyword>
<evidence type="ECO:0000313" key="6">
    <source>
        <dbReference type="EMBL" id="QBC44792.1"/>
    </source>
</evidence>
<organism evidence="6 7">
    <name type="scientific">Iodobacter fluviatilis</name>
    <dbReference type="NCBI Taxonomy" id="537"/>
    <lineage>
        <taxon>Bacteria</taxon>
        <taxon>Pseudomonadati</taxon>
        <taxon>Pseudomonadota</taxon>
        <taxon>Betaproteobacteria</taxon>
        <taxon>Neisseriales</taxon>
        <taxon>Chitinibacteraceae</taxon>
        <taxon>Iodobacter</taxon>
    </lineage>
</organism>
<dbReference type="AlphaFoldDB" id="A0A7G3GCM7"/>
<evidence type="ECO:0000256" key="4">
    <source>
        <dbReference type="SAM" id="Phobius"/>
    </source>
</evidence>
<dbReference type="SMART" id="SM00283">
    <property type="entry name" value="MA"/>
    <property type="match status" value="1"/>
</dbReference>
<reference evidence="6 7" key="1">
    <citation type="submission" date="2018-01" db="EMBL/GenBank/DDBJ databases">
        <title>Genome sequence of Iodobacter sp. strain PCH194 isolated from Indian Trans-Himalaya.</title>
        <authorList>
            <person name="Kumar V."/>
            <person name="Thakur V."/>
            <person name="Kumar S."/>
            <person name="Singh D."/>
        </authorList>
    </citation>
    <scope>NUCLEOTIDE SEQUENCE [LARGE SCALE GENOMIC DNA]</scope>
    <source>
        <strain evidence="6 7">PCH194</strain>
    </source>
</reference>
<evidence type="ECO:0000256" key="2">
    <source>
        <dbReference type="ARBA" id="ARBA00029447"/>
    </source>
</evidence>